<organism evidence="1 2">
    <name type="scientific">Corallococcus aberystwythensis</name>
    <dbReference type="NCBI Taxonomy" id="2316722"/>
    <lineage>
        <taxon>Bacteria</taxon>
        <taxon>Pseudomonadati</taxon>
        <taxon>Myxococcota</taxon>
        <taxon>Myxococcia</taxon>
        <taxon>Myxococcales</taxon>
        <taxon>Cystobacterineae</taxon>
        <taxon>Myxococcaceae</taxon>
        <taxon>Corallococcus</taxon>
    </lineage>
</organism>
<dbReference type="RefSeq" id="WP_120559805.1">
    <property type="nucleotide sequence ID" value="NZ_RAWK01000312.1"/>
</dbReference>
<dbReference type="OrthoDB" id="5522567at2"/>
<dbReference type="EMBL" id="RAWK01000312">
    <property type="protein sequence ID" value="RKH55810.1"/>
    <property type="molecule type" value="Genomic_DNA"/>
</dbReference>
<dbReference type="Proteomes" id="UP000267003">
    <property type="component" value="Unassembled WGS sequence"/>
</dbReference>
<dbReference type="AlphaFoldDB" id="A0A3A8PKQ7"/>
<protein>
    <submittedName>
        <fullName evidence="1">Head protein</fullName>
    </submittedName>
</protein>
<keyword evidence="2" id="KW-1185">Reference proteome</keyword>
<accession>A0A3A8PKQ7</accession>
<sequence length="189" mass="20582">MTNPFDQLEVLGRILLDDAPTTPGSEEAIRVAANAIQFICATGQDQAFEEYVQSLHAAAPPLVIGRFATKAEAEAAMAARRWPVRVAAVLIGDDYHTAMFVPSTGRTHLVRAETLGFYLQAMADEQLKPSGLSFATKAEAEAWMHQQPTPPQQVVIDIAGAPYLAAYHHRIDYRVLYPLPAPTSPSPET</sequence>
<evidence type="ECO:0000313" key="1">
    <source>
        <dbReference type="EMBL" id="RKH55810.1"/>
    </source>
</evidence>
<comment type="caution">
    <text evidence="1">The sequence shown here is derived from an EMBL/GenBank/DDBJ whole genome shotgun (WGS) entry which is preliminary data.</text>
</comment>
<evidence type="ECO:0000313" key="2">
    <source>
        <dbReference type="Proteomes" id="UP000267003"/>
    </source>
</evidence>
<proteinExistence type="predicted"/>
<gene>
    <name evidence="1" type="ORF">D7W81_35435</name>
</gene>
<name>A0A3A8PKQ7_9BACT</name>
<reference evidence="2" key="1">
    <citation type="submission" date="2018-09" db="EMBL/GenBank/DDBJ databases">
        <authorList>
            <person name="Livingstone P.G."/>
            <person name="Whitworth D.E."/>
        </authorList>
    </citation>
    <scope>NUCLEOTIDE SEQUENCE [LARGE SCALE GENOMIC DNA]</scope>
    <source>
        <strain evidence="2">AB050A</strain>
    </source>
</reference>